<evidence type="ECO:0000313" key="1">
    <source>
        <dbReference type="EMBL" id="SUI80877.1"/>
    </source>
</evidence>
<accession>A0A380AH88</accession>
<evidence type="ECO:0000313" key="2">
    <source>
        <dbReference type="Proteomes" id="UP000255529"/>
    </source>
</evidence>
<sequence length="192" mass="21690">MRFQGTITGIPQARVYLNQQGQRAGQNFLKEVSNRARRLANQMQVDLNAAIAGGPVPFTSNAILFRFKRTSTGAVNEIIVKDYQAKYLHDIIVKPRNQVKIVPTSVAKLTAQGNISAMKSGIRNGKYKIVDSGGKKRMIDTSKKGKKNRSKRVVGVREVKKRKMVYDFYERAEIGARLILSDLQGQYIFRRM</sequence>
<reference evidence="1 2" key="1">
    <citation type="submission" date="2018-06" db="EMBL/GenBank/DDBJ databases">
        <authorList>
            <consortium name="Pathogen Informatics"/>
            <person name="Doyle S."/>
        </authorList>
    </citation>
    <scope>NUCLEOTIDE SEQUENCE [LARGE SCALE GENOMIC DNA]</scope>
    <source>
        <strain evidence="1 2">NCTC11544</strain>
    </source>
</reference>
<dbReference type="RefSeq" id="WP_242507554.1">
    <property type="nucleotide sequence ID" value="NZ_CAMKUF010000001.1"/>
</dbReference>
<gene>
    <name evidence="1" type="ORF">NCTC11544_04210</name>
</gene>
<proteinExistence type="predicted"/>
<protein>
    <submittedName>
        <fullName evidence="1">Uncharacterized protein</fullName>
    </submittedName>
</protein>
<organism evidence="1 2">
    <name type="scientific">Serratia quinivorans</name>
    <dbReference type="NCBI Taxonomy" id="137545"/>
    <lineage>
        <taxon>Bacteria</taxon>
        <taxon>Pseudomonadati</taxon>
        <taxon>Pseudomonadota</taxon>
        <taxon>Gammaproteobacteria</taxon>
        <taxon>Enterobacterales</taxon>
        <taxon>Yersiniaceae</taxon>
        <taxon>Serratia</taxon>
    </lineage>
</organism>
<dbReference type="AlphaFoldDB" id="A0A380AH88"/>
<name>A0A380AH88_9GAMM</name>
<dbReference type="Proteomes" id="UP000255529">
    <property type="component" value="Unassembled WGS sequence"/>
</dbReference>
<dbReference type="EMBL" id="UGYN01000002">
    <property type="protein sequence ID" value="SUI80877.1"/>
    <property type="molecule type" value="Genomic_DNA"/>
</dbReference>